<comment type="caution">
    <text evidence="3">The sequence shown here is derived from an EMBL/GenBank/DDBJ whole genome shotgun (WGS) entry which is preliminary data.</text>
</comment>
<feature type="signal peptide" evidence="2">
    <location>
        <begin position="1"/>
        <end position="26"/>
    </location>
</feature>
<feature type="chain" id="PRO_5043676862" evidence="2">
    <location>
        <begin position="27"/>
        <end position="95"/>
    </location>
</feature>
<reference evidence="3" key="1">
    <citation type="submission" date="2024-03" db="EMBL/GenBank/DDBJ databases">
        <title>WGS assembly of Saponaria officinalis var. Norfolk2.</title>
        <authorList>
            <person name="Jenkins J."/>
            <person name="Shu S."/>
            <person name="Grimwood J."/>
            <person name="Barry K."/>
            <person name="Goodstein D."/>
            <person name="Schmutz J."/>
            <person name="Leebens-Mack J."/>
            <person name="Osbourn A."/>
        </authorList>
    </citation>
    <scope>NUCLEOTIDE SEQUENCE [LARGE SCALE GENOMIC DNA]</scope>
    <source>
        <strain evidence="3">JIC</strain>
    </source>
</reference>
<dbReference type="InterPro" id="IPR003854">
    <property type="entry name" value="GASA"/>
</dbReference>
<keyword evidence="2" id="KW-0732">Signal</keyword>
<name>A0AAW1M9T5_SAPOF</name>
<gene>
    <name evidence="3" type="ORF">RND81_03G231400</name>
</gene>
<evidence type="ECO:0000256" key="2">
    <source>
        <dbReference type="SAM" id="SignalP"/>
    </source>
</evidence>
<organism evidence="3 4">
    <name type="scientific">Saponaria officinalis</name>
    <name type="common">Common soapwort</name>
    <name type="synonym">Lychnis saponaria</name>
    <dbReference type="NCBI Taxonomy" id="3572"/>
    <lineage>
        <taxon>Eukaryota</taxon>
        <taxon>Viridiplantae</taxon>
        <taxon>Streptophyta</taxon>
        <taxon>Embryophyta</taxon>
        <taxon>Tracheophyta</taxon>
        <taxon>Spermatophyta</taxon>
        <taxon>Magnoliopsida</taxon>
        <taxon>eudicotyledons</taxon>
        <taxon>Gunneridae</taxon>
        <taxon>Pentapetalae</taxon>
        <taxon>Caryophyllales</taxon>
        <taxon>Caryophyllaceae</taxon>
        <taxon>Caryophylleae</taxon>
        <taxon>Saponaria</taxon>
    </lineage>
</organism>
<protein>
    <submittedName>
        <fullName evidence="3">Uncharacterized protein</fullName>
    </submittedName>
</protein>
<accession>A0AAW1M9T5</accession>
<sequence length="95" mass="10519">MSSINRILLFTVFCLVVSHELQVCIAIPAQFLGGQTDCKQKCSERCMLKIFFRRCFRQCSTCCQRCSCVPPGTSGNIQACPCWATSTTGGRNKCP</sequence>
<comment type="similarity">
    <text evidence="1">Belongs to the GASA family.</text>
</comment>
<evidence type="ECO:0000313" key="3">
    <source>
        <dbReference type="EMBL" id="KAK9743311.1"/>
    </source>
</evidence>
<dbReference type="AlphaFoldDB" id="A0AAW1M9T5"/>
<dbReference type="Pfam" id="PF02704">
    <property type="entry name" value="GASA"/>
    <property type="match status" value="1"/>
</dbReference>
<proteinExistence type="inferred from homology"/>
<keyword evidence="4" id="KW-1185">Reference proteome</keyword>
<dbReference type="PANTHER" id="PTHR23201">
    <property type="entry name" value="EXTENSIN, PROLINE-RICH PROTEIN"/>
    <property type="match status" value="1"/>
</dbReference>
<dbReference type="Proteomes" id="UP001443914">
    <property type="component" value="Unassembled WGS sequence"/>
</dbReference>
<evidence type="ECO:0000313" key="4">
    <source>
        <dbReference type="Proteomes" id="UP001443914"/>
    </source>
</evidence>
<evidence type="ECO:0000256" key="1">
    <source>
        <dbReference type="ARBA" id="ARBA00010582"/>
    </source>
</evidence>
<dbReference type="EMBL" id="JBDFQZ010000003">
    <property type="protein sequence ID" value="KAK9743311.1"/>
    <property type="molecule type" value="Genomic_DNA"/>
</dbReference>
<dbReference type="PANTHER" id="PTHR23201:SF12">
    <property type="entry name" value="OS05G0432200 PROTEIN"/>
    <property type="match status" value="1"/>
</dbReference>